<accession>D8QWE4</accession>
<dbReference type="GO" id="GO:0000139">
    <property type="term" value="C:Golgi membrane"/>
    <property type="evidence" value="ECO:0007669"/>
    <property type="project" value="UniProtKB-SubCell"/>
</dbReference>
<dbReference type="InterPro" id="IPR004263">
    <property type="entry name" value="Exostosin"/>
</dbReference>
<keyword evidence="3" id="KW-0812">Transmembrane</keyword>
<comment type="similarity">
    <text evidence="2">Belongs to the glycosyltransferase 47 family.</text>
</comment>
<dbReference type="FunCoup" id="D8QWE4">
    <property type="interactions" value="15"/>
</dbReference>
<organism evidence="7">
    <name type="scientific">Selaginella moellendorffii</name>
    <name type="common">Spikemoss</name>
    <dbReference type="NCBI Taxonomy" id="88036"/>
    <lineage>
        <taxon>Eukaryota</taxon>
        <taxon>Viridiplantae</taxon>
        <taxon>Streptophyta</taxon>
        <taxon>Embryophyta</taxon>
        <taxon>Tracheophyta</taxon>
        <taxon>Lycopodiopsida</taxon>
        <taxon>Selaginellales</taxon>
        <taxon>Selaginellaceae</taxon>
        <taxon>Selaginella</taxon>
    </lineage>
</organism>
<dbReference type="GeneID" id="9655286"/>
<dbReference type="eggNOG" id="KOG1021">
    <property type="taxonomic scope" value="Eukaryota"/>
</dbReference>
<dbReference type="HOGENOM" id="CLU_012659_4_2_1"/>
<protein>
    <submittedName>
        <fullName evidence="6">Galactosyltransferase-like protein</fullName>
    </submittedName>
</protein>
<reference evidence="6 7" key="1">
    <citation type="journal article" date="2011" name="Science">
        <title>The Selaginella genome identifies genetic changes associated with the evolution of vascular plants.</title>
        <authorList>
            <person name="Banks J.A."/>
            <person name="Nishiyama T."/>
            <person name="Hasebe M."/>
            <person name="Bowman J.L."/>
            <person name="Gribskov M."/>
            <person name="dePamphilis C."/>
            <person name="Albert V.A."/>
            <person name="Aono N."/>
            <person name="Aoyama T."/>
            <person name="Ambrose B.A."/>
            <person name="Ashton N.W."/>
            <person name="Axtell M.J."/>
            <person name="Barker E."/>
            <person name="Barker M.S."/>
            <person name="Bennetzen J.L."/>
            <person name="Bonawitz N.D."/>
            <person name="Chapple C."/>
            <person name="Cheng C."/>
            <person name="Correa L.G."/>
            <person name="Dacre M."/>
            <person name="DeBarry J."/>
            <person name="Dreyer I."/>
            <person name="Elias M."/>
            <person name="Engstrom E.M."/>
            <person name="Estelle M."/>
            <person name="Feng L."/>
            <person name="Finet C."/>
            <person name="Floyd S.K."/>
            <person name="Frommer W.B."/>
            <person name="Fujita T."/>
            <person name="Gramzow L."/>
            <person name="Gutensohn M."/>
            <person name="Harholt J."/>
            <person name="Hattori M."/>
            <person name="Heyl A."/>
            <person name="Hirai T."/>
            <person name="Hiwatashi Y."/>
            <person name="Ishikawa M."/>
            <person name="Iwata M."/>
            <person name="Karol K.G."/>
            <person name="Koehler B."/>
            <person name="Kolukisaoglu U."/>
            <person name="Kubo M."/>
            <person name="Kurata T."/>
            <person name="Lalonde S."/>
            <person name="Li K."/>
            <person name="Li Y."/>
            <person name="Litt A."/>
            <person name="Lyons E."/>
            <person name="Manning G."/>
            <person name="Maruyama T."/>
            <person name="Michael T.P."/>
            <person name="Mikami K."/>
            <person name="Miyazaki S."/>
            <person name="Morinaga S."/>
            <person name="Murata T."/>
            <person name="Mueller-Roeber B."/>
            <person name="Nelson D.R."/>
            <person name="Obara M."/>
            <person name="Oguri Y."/>
            <person name="Olmstead R.G."/>
            <person name="Onodera N."/>
            <person name="Petersen B.L."/>
            <person name="Pils B."/>
            <person name="Prigge M."/>
            <person name="Rensing S.A."/>
            <person name="Riano-Pachon D.M."/>
            <person name="Roberts A.W."/>
            <person name="Sato Y."/>
            <person name="Scheller H.V."/>
            <person name="Schulz B."/>
            <person name="Schulz C."/>
            <person name="Shakirov E.V."/>
            <person name="Shibagaki N."/>
            <person name="Shinohara N."/>
            <person name="Shippen D.E."/>
            <person name="Soerensen I."/>
            <person name="Sotooka R."/>
            <person name="Sugimoto N."/>
            <person name="Sugita M."/>
            <person name="Sumikawa N."/>
            <person name="Tanurdzic M."/>
            <person name="Theissen G."/>
            <person name="Ulvskov P."/>
            <person name="Wakazuki S."/>
            <person name="Weng J.K."/>
            <person name="Willats W.W."/>
            <person name="Wipf D."/>
            <person name="Wolf P.G."/>
            <person name="Yang L."/>
            <person name="Zimmer A.D."/>
            <person name="Zhu Q."/>
            <person name="Mitros T."/>
            <person name="Hellsten U."/>
            <person name="Loque D."/>
            <person name="Otillar R."/>
            <person name="Salamov A."/>
            <person name="Schmutz J."/>
            <person name="Shapiro H."/>
            <person name="Lindquist E."/>
            <person name="Lucas S."/>
            <person name="Rokhsar D."/>
            <person name="Grigoriev I.V."/>
        </authorList>
    </citation>
    <scope>NUCLEOTIDE SEQUENCE [LARGE SCALE GENOMIC DNA]</scope>
</reference>
<evidence type="ECO:0000256" key="3">
    <source>
        <dbReference type="ARBA" id="ARBA00022968"/>
    </source>
</evidence>
<evidence type="ECO:0000313" key="6">
    <source>
        <dbReference type="EMBL" id="EFJ35628.1"/>
    </source>
</evidence>
<keyword evidence="7" id="KW-1185">Reference proteome</keyword>
<dbReference type="Pfam" id="PF03016">
    <property type="entry name" value="Exostosin_GT47"/>
    <property type="match status" value="1"/>
</dbReference>
<dbReference type="GO" id="GO:0016757">
    <property type="term" value="F:glycosyltransferase activity"/>
    <property type="evidence" value="ECO:0007669"/>
    <property type="project" value="UniProtKB-KW"/>
</dbReference>
<gene>
    <name evidence="6" type="primary">GT47A4-1</name>
    <name evidence="6" type="ORF">SELMODRAFT_79836</name>
</gene>
<name>D8QWE4_SELML</name>
<dbReference type="InterPro" id="IPR040911">
    <property type="entry name" value="Exostosin_GT47"/>
</dbReference>
<evidence type="ECO:0000256" key="1">
    <source>
        <dbReference type="ARBA" id="ARBA00004323"/>
    </source>
</evidence>
<evidence type="ECO:0000313" key="7">
    <source>
        <dbReference type="Proteomes" id="UP000001514"/>
    </source>
</evidence>
<comment type="subcellular location">
    <subcellularLocation>
        <location evidence="1">Golgi apparatus membrane</location>
        <topology evidence="1">Single-pass type II membrane protein</topology>
    </subcellularLocation>
</comment>
<dbReference type="Proteomes" id="UP000001514">
    <property type="component" value="Unassembled WGS sequence"/>
</dbReference>
<dbReference type="PANTHER" id="PTHR11062">
    <property type="entry name" value="EXOSTOSIN HEPARAN SULFATE GLYCOSYLTRANSFERASE -RELATED"/>
    <property type="match status" value="1"/>
</dbReference>
<keyword evidence="6" id="KW-0808">Transferase</keyword>
<dbReference type="PANTHER" id="PTHR11062:SF214">
    <property type="entry name" value="XYLOGLUCAN GALACTOSYLTRANSFERASE XLT2"/>
    <property type="match status" value="1"/>
</dbReference>
<keyword evidence="3" id="KW-0735">Signal-anchor</keyword>
<feature type="domain" description="Exostosin GT47" evidence="5">
    <location>
        <begin position="15"/>
        <end position="350"/>
    </location>
</feature>
<dbReference type="InParanoid" id="D8QWE4"/>
<evidence type="ECO:0000256" key="4">
    <source>
        <dbReference type="ARBA" id="ARBA00023034"/>
    </source>
</evidence>
<dbReference type="Gramene" id="EFJ35628">
    <property type="protein sequence ID" value="EFJ35628"/>
    <property type="gene ID" value="SELMODRAFT_79836"/>
</dbReference>
<keyword evidence="4" id="KW-0333">Golgi apparatus</keyword>
<dbReference type="OMA" id="ASLPNWY"/>
<dbReference type="STRING" id="88036.D8QWE4"/>
<dbReference type="EMBL" id="GL377568">
    <property type="protein sequence ID" value="EFJ35628.1"/>
    <property type="molecule type" value="Genomic_DNA"/>
</dbReference>
<evidence type="ECO:0000256" key="2">
    <source>
        <dbReference type="ARBA" id="ARBA00010271"/>
    </source>
</evidence>
<dbReference type="KEGG" id="smo:SELMODRAFT_79836"/>
<keyword evidence="6" id="KW-0328">Glycosyltransferase</keyword>
<dbReference type="AlphaFoldDB" id="D8QWE4"/>
<proteinExistence type="inferred from homology"/>
<evidence type="ECO:0000259" key="5">
    <source>
        <dbReference type="Pfam" id="PF03016"/>
    </source>
</evidence>
<sequence>MLASENAILEEDPVCKGGRIFVYDLPPRFNADLLANCSTLNPWLSLCDALSHGGLGKPMTTTPWPSSKPSPWFYTEQFSGEVIFHTRILRHPCVTNDSDSANVFYVPFYAGLDVSRYLWRPSKAEDRDHLGHKLVEWLSTQPAWTRARGRDHFTMIGRITWDFRRPEENAWGSGLLNMAEMKNMTRLAIESNPWEGGEYGVPYPTSFHPQNEHQLQEWQEFVRNKERGLVFSFAGATRKRIPNDFRLELLAQCSDSRGACSAMDCSDSKCETPEPVVQLFLNSTFCLQPRGDGYTRRSIFDSVLAGCIPVFFWNQSSYWQYKWFFPEEDESYSVFIDREDVRKGTKIMEVLSRFSQERVKAMRNTLIDALPKLVYATADHELSGADAFDTAIDGVLRSMLRMNLRLQKSSG</sequence>
<dbReference type="OrthoDB" id="1924787at2759"/>